<proteinExistence type="predicted"/>
<keyword evidence="3" id="KW-1185">Reference proteome</keyword>
<dbReference type="EMBL" id="JACHNX010000048">
    <property type="protein sequence ID" value="MBB4611719.1"/>
    <property type="molecule type" value="Genomic_DNA"/>
</dbReference>
<organism evidence="2 4">
    <name type="scientific">Sphingomonas yabuuchiae</name>
    <dbReference type="NCBI Taxonomy" id="172044"/>
    <lineage>
        <taxon>Bacteria</taxon>
        <taxon>Pseudomonadati</taxon>
        <taxon>Pseudomonadota</taxon>
        <taxon>Alphaproteobacteria</taxon>
        <taxon>Sphingomonadales</taxon>
        <taxon>Sphingomonadaceae</taxon>
        <taxon>Sphingomonas</taxon>
    </lineage>
</organism>
<protein>
    <recommendedName>
        <fullName evidence="5">ASCH domain-containing protein</fullName>
    </recommendedName>
</protein>
<feature type="non-terminal residue" evidence="2">
    <location>
        <position position="1"/>
    </location>
</feature>
<evidence type="ECO:0000313" key="1">
    <source>
        <dbReference type="EMBL" id="MBB4611719.1"/>
    </source>
</evidence>
<name>A0AA40ZY32_9SPHN</name>
<reference evidence="2" key="2">
    <citation type="submission" date="2021-01" db="EMBL/GenBank/DDBJ databases">
        <title>Genome Sequencing of Type Strains.</title>
        <authorList>
            <person name="Lemaire J.F."/>
            <person name="Inderbitzin P."/>
            <person name="Collins S.B."/>
            <person name="Wespe N."/>
            <person name="Knight-Connoni V."/>
        </authorList>
    </citation>
    <scope>NUCLEOTIDE SEQUENCE</scope>
    <source>
        <strain evidence="2">DSM 14562</strain>
    </source>
</reference>
<evidence type="ECO:0000313" key="2">
    <source>
        <dbReference type="EMBL" id="MBN3558124.1"/>
    </source>
</evidence>
<dbReference type="EMBL" id="JAFHKU010000124">
    <property type="protein sequence ID" value="MBN3558124.1"/>
    <property type="molecule type" value="Genomic_DNA"/>
</dbReference>
<evidence type="ECO:0008006" key="5">
    <source>
        <dbReference type="Google" id="ProtNLM"/>
    </source>
</evidence>
<dbReference type="Proteomes" id="UP000584663">
    <property type="component" value="Unassembled WGS sequence"/>
</dbReference>
<comment type="caution">
    <text evidence="2">The sequence shown here is derived from an EMBL/GenBank/DDBJ whole genome shotgun (WGS) entry which is preliminary data.</text>
</comment>
<evidence type="ECO:0000313" key="4">
    <source>
        <dbReference type="Proteomes" id="UP000704529"/>
    </source>
</evidence>
<evidence type="ECO:0000313" key="3">
    <source>
        <dbReference type="Proteomes" id="UP000584663"/>
    </source>
</evidence>
<dbReference type="Proteomes" id="UP000704529">
    <property type="component" value="Unassembled WGS sequence"/>
</dbReference>
<accession>A0AA40ZY32</accession>
<gene>
    <name evidence="1" type="ORF">GGQ89_003976</name>
    <name evidence="2" type="ORF">JYA60_07775</name>
</gene>
<reference evidence="1 3" key="1">
    <citation type="submission" date="2020-08" db="EMBL/GenBank/DDBJ databases">
        <title>Genomic Encyclopedia of Type Strains, Phase IV (KMG-IV): sequencing the most valuable type-strain genomes for metagenomic binning, comparative biology and taxonomic classification.</title>
        <authorList>
            <person name="Goeker M."/>
        </authorList>
    </citation>
    <scope>NUCLEOTIDE SEQUENCE [LARGE SCALE GENOMIC DNA]</scope>
    <source>
        <strain evidence="1 3">DSM 14562</strain>
    </source>
</reference>
<sequence>DGGTIEGQISRWTPSIHQPRWASRLTLTVVDARIQPLCSITDADAQAEGVQQIAGGWHVPEADLPQMPTAAGAFARLWSSLHRTDGECWCDNPDVVALTFTVTAENIDRMAASAANPQESARG</sequence>
<dbReference type="AlphaFoldDB" id="A0AA40ZY32"/>